<comment type="caution">
    <text evidence="7">The sequence shown here is derived from an EMBL/GenBank/DDBJ whole genome shotgun (WGS) entry which is preliminary data.</text>
</comment>
<dbReference type="GO" id="GO:0030170">
    <property type="term" value="F:pyridoxal phosphate binding"/>
    <property type="evidence" value="ECO:0007669"/>
    <property type="project" value="InterPro"/>
</dbReference>
<comment type="similarity">
    <text evidence="1">In the C-terminal section; belongs to the class-I pyridoxal-phosphate-dependent aminotransferase family.</text>
</comment>
<dbReference type="Gene3D" id="3.40.640.10">
    <property type="entry name" value="Type I PLP-dependent aspartate aminotransferase-like (Major domain)"/>
    <property type="match status" value="1"/>
</dbReference>
<dbReference type="InterPro" id="IPR036388">
    <property type="entry name" value="WH-like_DNA-bd_sf"/>
</dbReference>
<dbReference type="CDD" id="cd07377">
    <property type="entry name" value="WHTH_GntR"/>
    <property type="match status" value="1"/>
</dbReference>
<dbReference type="OrthoDB" id="9804020at2"/>
<evidence type="ECO:0000256" key="3">
    <source>
        <dbReference type="ARBA" id="ARBA00023015"/>
    </source>
</evidence>
<dbReference type="AlphaFoldDB" id="A0A0L8C1R4"/>
<keyword evidence="5" id="KW-0804">Transcription</keyword>
<evidence type="ECO:0000256" key="4">
    <source>
        <dbReference type="ARBA" id="ARBA00023125"/>
    </source>
</evidence>
<evidence type="ECO:0000313" key="8">
    <source>
        <dbReference type="Proteomes" id="UP000037425"/>
    </source>
</evidence>
<organism evidence="7 8">
    <name type="scientific">Ensifer adhaerens</name>
    <name type="common">Sinorhizobium morelense</name>
    <dbReference type="NCBI Taxonomy" id="106592"/>
    <lineage>
        <taxon>Bacteria</taxon>
        <taxon>Pseudomonadati</taxon>
        <taxon>Pseudomonadota</taxon>
        <taxon>Alphaproteobacteria</taxon>
        <taxon>Hyphomicrobiales</taxon>
        <taxon>Rhizobiaceae</taxon>
        <taxon>Sinorhizobium/Ensifer group</taxon>
        <taxon>Ensifer</taxon>
    </lineage>
</organism>
<name>A0A0L8C1R4_ENSAD</name>
<dbReference type="PATRIC" id="fig|106592.7.peg.2740"/>
<protein>
    <recommendedName>
        <fullName evidence="6">HTH gntR-type domain-containing protein</fullName>
    </recommendedName>
</protein>
<dbReference type="RefSeq" id="WP_053247813.1">
    <property type="nucleotide sequence ID" value="NZ_LGAP01000002.1"/>
</dbReference>
<proteinExistence type="inferred from homology"/>
<dbReference type="InterPro" id="IPR004839">
    <property type="entry name" value="Aminotransferase_I/II_large"/>
</dbReference>
<dbReference type="Proteomes" id="UP000037425">
    <property type="component" value="Unassembled WGS sequence"/>
</dbReference>
<dbReference type="GO" id="GO:0003677">
    <property type="term" value="F:DNA binding"/>
    <property type="evidence" value="ECO:0007669"/>
    <property type="project" value="UniProtKB-KW"/>
</dbReference>
<dbReference type="Gene3D" id="1.10.10.10">
    <property type="entry name" value="Winged helix-like DNA-binding domain superfamily/Winged helix DNA-binding domain"/>
    <property type="match status" value="1"/>
</dbReference>
<dbReference type="InterPro" id="IPR015424">
    <property type="entry name" value="PyrdxlP-dep_Trfase"/>
</dbReference>
<dbReference type="InterPro" id="IPR036390">
    <property type="entry name" value="WH_DNA-bd_sf"/>
</dbReference>
<keyword evidence="3" id="KW-0805">Transcription regulation</keyword>
<dbReference type="Gene3D" id="3.90.1150.10">
    <property type="entry name" value="Aspartate Aminotransferase, domain 1"/>
    <property type="match status" value="1"/>
</dbReference>
<dbReference type="EMBL" id="LGAP01000002">
    <property type="protein sequence ID" value="KOF20882.1"/>
    <property type="molecule type" value="Genomic_DNA"/>
</dbReference>
<dbReference type="PROSITE" id="PS50949">
    <property type="entry name" value="HTH_GNTR"/>
    <property type="match status" value="1"/>
</dbReference>
<dbReference type="GO" id="GO:0003700">
    <property type="term" value="F:DNA-binding transcription factor activity"/>
    <property type="evidence" value="ECO:0007669"/>
    <property type="project" value="InterPro"/>
</dbReference>
<evidence type="ECO:0000256" key="2">
    <source>
        <dbReference type="ARBA" id="ARBA00022898"/>
    </source>
</evidence>
<gene>
    <name evidence="7" type="ORF">AC244_05520</name>
</gene>
<dbReference type="CDD" id="cd00609">
    <property type="entry name" value="AAT_like"/>
    <property type="match status" value="1"/>
</dbReference>
<dbReference type="InterPro" id="IPR015422">
    <property type="entry name" value="PyrdxlP-dep_Trfase_small"/>
</dbReference>
<dbReference type="InterPro" id="IPR000524">
    <property type="entry name" value="Tscrpt_reg_HTH_GntR"/>
</dbReference>
<evidence type="ECO:0000259" key="6">
    <source>
        <dbReference type="PROSITE" id="PS50949"/>
    </source>
</evidence>
<sequence length="444" mass="46473">MLDYRAVADAVAAEIASGKLPAGARLQPQRAFAYQRGIAVSTASRVYAELVRRGLVVGEVGRGTFVRTPDRLQSTRISEIADAPIDLQLATSGSLEQAALMAPAFESLANPAVLLGAMDALGPFGPKGAGAIVSHYLGHDHWTPRPDGILFAGGGRQAIACVMAALCKPGDRIGVEPLTYPSIIRMAARLGLQLVALEVDDDGVDVAALARAHRAKPLDAIYIQPTIHNPLGFSMSHARRTALAEVLEETGIFCIEDAAFAFLSDVAPLAAYAPAQVIYVNSMQKRLGPGIGVGFVVAPPSAKDRIAAVMRAGGWMASSLSMRLVLSLISDGTAGRVASLKRKDAGDRQLLTARILDRAPPPAGSNAFYVWLELPEAWNAEAFVSAAALQGVAITPAGVFGAIPGRAPNAVRVAISAPPLKELERGLHVIRSLLASVPGDAEIE</sequence>
<dbReference type="InterPro" id="IPR051446">
    <property type="entry name" value="HTH_trans_reg/aminotransferase"/>
</dbReference>
<dbReference type="PANTHER" id="PTHR46577:SF1">
    <property type="entry name" value="HTH-TYPE TRANSCRIPTIONAL REGULATORY PROTEIN GABR"/>
    <property type="match status" value="1"/>
</dbReference>
<dbReference type="PANTHER" id="PTHR46577">
    <property type="entry name" value="HTH-TYPE TRANSCRIPTIONAL REGULATORY PROTEIN GABR"/>
    <property type="match status" value="1"/>
</dbReference>
<dbReference type="SUPFAM" id="SSF53383">
    <property type="entry name" value="PLP-dependent transferases"/>
    <property type="match status" value="1"/>
</dbReference>
<reference evidence="8" key="1">
    <citation type="submission" date="2015-07" db="EMBL/GenBank/DDBJ databases">
        <title>Whole genome sequence of an Ensifer adhaerens strain isolated from a cave pool in the Wind Cave National Park.</title>
        <authorList>
            <person name="Eng W.W.H."/>
            <person name="Gan H.M."/>
            <person name="Barton H.A."/>
            <person name="Savka M.A."/>
        </authorList>
    </citation>
    <scope>NUCLEOTIDE SEQUENCE [LARGE SCALE GENOMIC DNA]</scope>
    <source>
        <strain evidence="8">SD006</strain>
    </source>
</reference>
<dbReference type="SMART" id="SM00345">
    <property type="entry name" value="HTH_GNTR"/>
    <property type="match status" value="1"/>
</dbReference>
<keyword evidence="4" id="KW-0238">DNA-binding</keyword>
<evidence type="ECO:0000256" key="5">
    <source>
        <dbReference type="ARBA" id="ARBA00023163"/>
    </source>
</evidence>
<dbReference type="Pfam" id="PF00392">
    <property type="entry name" value="GntR"/>
    <property type="match status" value="1"/>
</dbReference>
<dbReference type="Pfam" id="PF00155">
    <property type="entry name" value="Aminotran_1_2"/>
    <property type="match status" value="1"/>
</dbReference>
<feature type="domain" description="HTH gntR-type" evidence="6">
    <location>
        <begin position="1"/>
        <end position="69"/>
    </location>
</feature>
<evidence type="ECO:0000313" key="7">
    <source>
        <dbReference type="EMBL" id="KOF20882.1"/>
    </source>
</evidence>
<accession>A0A0L8C1R4</accession>
<keyword evidence="2" id="KW-0663">Pyridoxal phosphate</keyword>
<dbReference type="SUPFAM" id="SSF46785">
    <property type="entry name" value="Winged helix' DNA-binding domain"/>
    <property type="match status" value="1"/>
</dbReference>
<evidence type="ECO:0000256" key="1">
    <source>
        <dbReference type="ARBA" id="ARBA00005384"/>
    </source>
</evidence>
<dbReference type="InterPro" id="IPR015421">
    <property type="entry name" value="PyrdxlP-dep_Trfase_major"/>
</dbReference>